<dbReference type="Proteomes" id="UP000823613">
    <property type="component" value="Unassembled WGS sequence"/>
</dbReference>
<comment type="caution">
    <text evidence="1">The sequence shown here is derived from an EMBL/GenBank/DDBJ whole genome shotgun (WGS) entry which is preliminary data.</text>
</comment>
<organism evidence="1 2">
    <name type="scientific">Candidatus Onthovivens merdipullorum</name>
    <dbReference type="NCBI Taxonomy" id="2840889"/>
    <lineage>
        <taxon>Bacteria</taxon>
        <taxon>Bacillati</taxon>
        <taxon>Bacillota</taxon>
        <taxon>Bacilli</taxon>
        <taxon>Bacillales</taxon>
        <taxon>Candidatus Onthovivens</taxon>
    </lineage>
</organism>
<reference evidence="1" key="2">
    <citation type="journal article" date="2021" name="PeerJ">
        <title>Extensive microbial diversity within the chicken gut microbiome revealed by metagenomics and culture.</title>
        <authorList>
            <person name="Gilroy R."/>
            <person name="Ravi A."/>
            <person name="Getino M."/>
            <person name="Pursley I."/>
            <person name="Horton D.L."/>
            <person name="Alikhan N.F."/>
            <person name="Baker D."/>
            <person name="Gharbi K."/>
            <person name="Hall N."/>
            <person name="Watson M."/>
            <person name="Adriaenssens E.M."/>
            <person name="Foster-Nyarko E."/>
            <person name="Jarju S."/>
            <person name="Secka A."/>
            <person name="Antonio M."/>
            <person name="Oren A."/>
            <person name="Chaudhuri R.R."/>
            <person name="La Ragione R."/>
            <person name="Hildebrand F."/>
            <person name="Pallen M.J."/>
        </authorList>
    </citation>
    <scope>NUCLEOTIDE SEQUENCE</scope>
    <source>
        <strain evidence="1">11159</strain>
    </source>
</reference>
<name>A0A9D9DIH3_9BACL</name>
<reference evidence="1" key="1">
    <citation type="submission" date="2020-10" db="EMBL/GenBank/DDBJ databases">
        <authorList>
            <person name="Gilroy R."/>
        </authorList>
    </citation>
    <scope>NUCLEOTIDE SEQUENCE</scope>
    <source>
        <strain evidence="1">11159</strain>
    </source>
</reference>
<gene>
    <name evidence="1" type="ORF">IAC58_04745</name>
</gene>
<protein>
    <submittedName>
        <fullName evidence="1">Transposase</fullName>
    </submittedName>
</protein>
<dbReference type="AlphaFoldDB" id="A0A9D9DIH3"/>
<proteinExistence type="predicted"/>
<sequence length="366" mass="43811">MSGLTKMYLKVDQYRLYPNNEEKKKIDRELNFFKRLYAYLQKAVVKRFNIGINERNKIEPSLIRPLILGIIKKFKNDTRYDFSSYWADDHFKYAADKIFLKYEKKKFNIDKSKDKNNITITYYDKVTVKLSALTLTMNKSKASFINGFEAKIRPKNIYLRSYKTIFLSRICGKYYLNCLSYGYREKLKAEAKVCGIDIGLRTNFTVVDSNGNCTTYNLDRSKIDRYYNKILCYRKFIQNALAKNGNNEKTKNVIKLNTKITSLYLKIDHYRTYIYNRIAEDICRKYEYICIENFDFSHIYTNYENFRSIYNKYAFASFYRYLYMKAEKYNRIICKADRFFPSSRICSGCGLVHEEMNDMSNFKDKL</sequence>
<evidence type="ECO:0000313" key="1">
    <source>
        <dbReference type="EMBL" id="MBO8427841.1"/>
    </source>
</evidence>
<dbReference type="EMBL" id="JADIMY010000094">
    <property type="protein sequence ID" value="MBO8427841.1"/>
    <property type="molecule type" value="Genomic_DNA"/>
</dbReference>
<accession>A0A9D9DIH3</accession>
<feature type="non-terminal residue" evidence="1">
    <location>
        <position position="366"/>
    </location>
</feature>
<evidence type="ECO:0000313" key="2">
    <source>
        <dbReference type="Proteomes" id="UP000823613"/>
    </source>
</evidence>